<comment type="caution">
    <text evidence="2">The sequence shown here is derived from an EMBL/GenBank/DDBJ whole genome shotgun (WGS) entry which is preliminary data.</text>
</comment>
<organism evidence="2 3">
    <name type="scientific">Paraconiothyrium brasiliense</name>
    <dbReference type="NCBI Taxonomy" id="300254"/>
    <lineage>
        <taxon>Eukaryota</taxon>
        <taxon>Fungi</taxon>
        <taxon>Dikarya</taxon>
        <taxon>Ascomycota</taxon>
        <taxon>Pezizomycotina</taxon>
        <taxon>Dothideomycetes</taxon>
        <taxon>Pleosporomycetidae</taxon>
        <taxon>Pleosporales</taxon>
        <taxon>Massarineae</taxon>
        <taxon>Didymosphaeriaceae</taxon>
        <taxon>Paraconiothyrium</taxon>
    </lineage>
</organism>
<keyword evidence="3" id="KW-1185">Reference proteome</keyword>
<accession>A0ABR3S0W6</accession>
<proteinExistence type="predicted"/>
<feature type="chain" id="PRO_5045044957" evidence="1">
    <location>
        <begin position="16"/>
        <end position="159"/>
    </location>
</feature>
<name>A0ABR3S0W6_9PLEO</name>
<gene>
    <name evidence="2" type="ORF">SLS60_001988</name>
</gene>
<dbReference type="Proteomes" id="UP001521785">
    <property type="component" value="Unassembled WGS sequence"/>
</dbReference>
<sequence length="159" mass="17168">MLLISLFMLIPMGQAANILHEGTPRLATPDDSAVRSARVNGTLTSISILEGSGCPAGTYQPGPLEPGKSLNTAVDFDPSIFLYNSTTSLNPVMCTLSIDFEFVYPEDGQADLLILTASSYTTKYEEGDEERGTNFIFKHEMLGMAGDREIEVTVTIKPG</sequence>
<reference evidence="2 3" key="1">
    <citation type="submission" date="2024-02" db="EMBL/GenBank/DDBJ databases">
        <title>De novo assembly and annotation of 12 fungi associated with fruit tree decline syndrome in Ontario, Canada.</title>
        <authorList>
            <person name="Sulman M."/>
            <person name="Ellouze W."/>
            <person name="Ilyukhin E."/>
        </authorList>
    </citation>
    <scope>NUCLEOTIDE SEQUENCE [LARGE SCALE GENOMIC DNA]</scope>
    <source>
        <strain evidence="2 3">M42-189</strain>
    </source>
</reference>
<keyword evidence="1" id="KW-0732">Signal</keyword>
<evidence type="ECO:0000313" key="2">
    <source>
        <dbReference type="EMBL" id="KAL1610322.1"/>
    </source>
</evidence>
<dbReference type="EMBL" id="JAKJXO020000002">
    <property type="protein sequence ID" value="KAL1610322.1"/>
    <property type="molecule type" value="Genomic_DNA"/>
</dbReference>
<protein>
    <submittedName>
        <fullName evidence="2">Uncharacterized protein</fullName>
    </submittedName>
</protein>
<feature type="signal peptide" evidence="1">
    <location>
        <begin position="1"/>
        <end position="15"/>
    </location>
</feature>
<evidence type="ECO:0000256" key="1">
    <source>
        <dbReference type="SAM" id="SignalP"/>
    </source>
</evidence>
<evidence type="ECO:0000313" key="3">
    <source>
        <dbReference type="Proteomes" id="UP001521785"/>
    </source>
</evidence>